<evidence type="ECO:0000313" key="3">
    <source>
        <dbReference type="Proteomes" id="UP001240678"/>
    </source>
</evidence>
<evidence type="ECO:0000256" key="1">
    <source>
        <dbReference type="SAM" id="MobiDB-lite"/>
    </source>
</evidence>
<gene>
    <name evidence="2" type="ORF">CCOS01_12123</name>
</gene>
<name>A0AAI9YNX7_9PEZI</name>
<dbReference type="RefSeq" id="XP_060309216.1">
    <property type="nucleotide sequence ID" value="XM_060460273.1"/>
</dbReference>
<feature type="compositionally biased region" description="Polar residues" evidence="1">
    <location>
        <begin position="51"/>
        <end position="68"/>
    </location>
</feature>
<proteinExistence type="predicted"/>
<feature type="compositionally biased region" description="Polar residues" evidence="1">
    <location>
        <begin position="671"/>
        <end position="687"/>
    </location>
</feature>
<dbReference type="EMBL" id="MOOE01000014">
    <property type="protein sequence ID" value="KAK1517866.1"/>
    <property type="molecule type" value="Genomic_DNA"/>
</dbReference>
<feature type="region of interest" description="Disordered" evidence="1">
    <location>
        <begin position="644"/>
        <end position="716"/>
    </location>
</feature>
<feature type="region of interest" description="Disordered" evidence="1">
    <location>
        <begin position="592"/>
        <end position="631"/>
    </location>
</feature>
<keyword evidence="3" id="KW-1185">Reference proteome</keyword>
<protein>
    <submittedName>
        <fullName evidence="2">Uncharacterized protein</fullName>
    </submittedName>
</protein>
<organism evidence="2 3">
    <name type="scientific">Colletotrichum costaricense</name>
    <dbReference type="NCBI Taxonomy" id="1209916"/>
    <lineage>
        <taxon>Eukaryota</taxon>
        <taxon>Fungi</taxon>
        <taxon>Dikarya</taxon>
        <taxon>Ascomycota</taxon>
        <taxon>Pezizomycotina</taxon>
        <taxon>Sordariomycetes</taxon>
        <taxon>Hypocreomycetidae</taxon>
        <taxon>Glomerellales</taxon>
        <taxon>Glomerellaceae</taxon>
        <taxon>Colletotrichum</taxon>
        <taxon>Colletotrichum acutatum species complex</taxon>
    </lineage>
</organism>
<reference evidence="2 3" key="1">
    <citation type="submission" date="2016-10" db="EMBL/GenBank/DDBJ databases">
        <title>The genome sequence of Colletotrichum fioriniae PJ7.</title>
        <authorList>
            <person name="Baroncelli R."/>
        </authorList>
    </citation>
    <scope>NUCLEOTIDE SEQUENCE [LARGE SCALE GENOMIC DNA]</scope>
    <source>
        <strain evidence="2 3">IMI 309622</strain>
    </source>
</reference>
<feature type="compositionally biased region" description="Pro residues" evidence="1">
    <location>
        <begin position="698"/>
        <end position="712"/>
    </location>
</feature>
<dbReference type="Proteomes" id="UP001240678">
    <property type="component" value="Unassembled WGS sequence"/>
</dbReference>
<dbReference type="GeneID" id="85343820"/>
<evidence type="ECO:0000313" key="2">
    <source>
        <dbReference type="EMBL" id="KAK1517866.1"/>
    </source>
</evidence>
<accession>A0AAI9YNX7</accession>
<sequence>MHRIPLPHEDPSAHTADDQTRSHLLPSVEGNTRQEPKTSKYAACVEEYDESSVTSGSYDKSPQVSFTRSSEEGDEEEDISFSSDAASARLRPRSNASSQIPTRTKPSNSIHIQIDPQCPHDVTIHSELSATDDLDEELEQYSRLVRLGRFEDAQRYFDYCLLHFIDNPYIIDLYCRSLFARWDFHALSQVEEKYASRLRPGILKASFHTRLELARRQCGNVLEDERVSPKIQKWLDDADFIEEHWPKLDSTEIRTLSSLLSLSNTNLLGPGELAQVYSNLRDEGRIWDFRDLLENLLPICRNSTYRALETLLANEDKKGEDTDENLAQLVERIREDWETIAPDEESSFALLDIFTTLTLTSMGARTNAMVKTIFELATKHALEVVGIQSTNTKSRPYLRWIITKVLLEQYVDHKITGVFALASHLNSLPGLCLPLEIQVPMNYAIIYAPVDDETPKWQPDPSTTSGHDGALRTVLRVAEELGDTPMQATCLQLLIYQCSQPKLLLDKLGDLWRSTGSPLGYLNTRLYCYIPASLTTPESRESIRREILLAGEIPSRGSASRAKNMILRALSSNKEEKDVYLSRALRAFPYNNHPRSLHMKKDDGGPSKTHHRPSLIVPPRDATAGPSNAAKQFRNHAEAELNWCGPNQLRANPTRGCETSPKETSHLPPNIKSTQQSTFDSRANIQPQLAAGAQPASDPQPTPGVQPVPKPPQNAQYADDISHWLGINLAGR</sequence>
<comment type="caution">
    <text evidence="2">The sequence shown here is derived from an EMBL/GenBank/DDBJ whole genome shotgun (WGS) entry which is preliminary data.</text>
</comment>
<feature type="compositionally biased region" description="Basic and acidic residues" evidence="1">
    <location>
        <begin position="1"/>
        <end position="21"/>
    </location>
</feature>
<feature type="compositionally biased region" description="Polar residues" evidence="1">
    <location>
        <begin position="94"/>
        <end position="111"/>
    </location>
</feature>
<feature type="region of interest" description="Disordered" evidence="1">
    <location>
        <begin position="1"/>
        <end position="114"/>
    </location>
</feature>
<dbReference type="AlphaFoldDB" id="A0AAI9YNX7"/>